<dbReference type="OrthoDB" id="9787430at2"/>
<dbReference type="GO" id="GO:0012505">
    <property type="term" value="C:endomembrane system"/>
    <property type="evidence" value="ECO:0007669"/>
    <property type="project" value="UniProtKB-SubCell"/>
</dbReference>
<feature type="transmembrane region" description="Helical" evidence="6">
    <location>
        <begin position="6"/>
        <end position="29"/>
    </location>
</feature>
<sequence length="202" mass="22838">MNWWLLIIIPFLSAFTGWAGNWLLIKLLFHPQKPLRLPGFTIQGIYPKRQKQLAAQLSALVSRELLSFSDLEAKITSPDSFSKIKPTVEEHVDDFLRNKLKEAFPMIGMLIGDRTINTLKEIFMNELETLFPVIMKAYMQNLQKDLNLDKLISDKITSLTPSTLEAALYANMGKELAQARLVGLVLGLLVGLIQVGIIILFQ</sequence>
<dbReference type="STRING" id="1703345.A3860_10280"/>
<evidence type="ECO:0000313" key="8">
    <source>
        <dbReference type="Proteomes" id="UP000192796"/>
    </source>
</evidence>
<keyword evidence="5 6" id="KW-0472">Membrane</keyword>
<comment type="caution">
    <text evidence="7">The sequence shown here is derived from an EMBL/GenBank/DDBJ whole genome shotgun (WGS) entry which is preliminary data.</text>
</comment>
<dbReference type="Pfam" id="PF04286">
    <property type="entry name" value="DUF445"/>
    <property type="match status" value="1"/>
</dbReference>
<name>A0A1V9FF17_9BACT</name>
<evidence type="ECO:0008006" key="9">
    <source>
        <dbReference type="Google" id="ProtNLM"/>
    </source>
</evidence>
<dbReference type="PANTHER" id="PTHR35791:SF1">
    <property type="entry name" value="UPF0754 MEMBRANE PROTEIN YHEB"/>
    <property type="match status" value="1"/>
</dbReference>
<gene>
    <name evidence="7" type="ORF">A3860_10280</name>
</gene>
<dbReference type="EMBL" id="LVYD01000124">
    <property type="protein sequence ID" value="OQP56952.1"/>
    <property type="molecule type" value="Genomic_DNA"/>
</dbReference>
<comment type="similarity">
    <text evidence="2">Belongs to the UPF0754 family.</text>
</comment>
<evidence type="ECO:0000256" key="5">
    <source>
        <dbReference type="ARBA" id="ARBA00023136"/>
    </source>
</evidence>
<comment type="subcellular location">
    <subcellularLocation>
        <location evidence="1">Endomembrane system</location>
    </subcellularLocation>
</comment>
<dbReference type="InterPro" id="IPR007383">
    <property type="entry name" value="DUF445"/>
</dbReference>
<dbReference type="Proteomes" id="UP000192796">
    <property type="component" value="Unassembled WGS sequence"/>
</dbReference>
<evidence type="ECO:0000256" key="6">
    <source>
        <dbReference type="SAM" id="Phobius"/>
    </source>
</evidence>
<dbReference type="PANTHER" id="PTHR35791">
    <property type="entry name" value="UPF0754 MEMBRANE PROTEIN YHEB"/>
    <property type="match status" value="1"/>
</dbReference>
<dbReference type="AlphaFoldDB" id="A0A1V9FF17"/>
<dbReference type="RefSeq" id="WP_081155915.1">
    <property type="nucleotide sequence ID" value="NZ_LVYD01000124.1"/>
</dbReference>
<proteinExistence type="inferred from homology"/>
<evidence type="ECO:0000256" key="1">
    <source>
        <dbReference type="ARBA" id="ARBA00004308"/>
    </source>
</evidence>
<evidence type="ECO:0000256" key="2">
    <source>
        <dbReference type="ARBA" id="ARBA00008053"/>
    </source>
</evidence>
<organism evidence="7 8">
    <name type="scientific">Niastella vici</name>
    <dbReference type="NCBI Taxonomy" id="1703345"/>
    <lineage>
        <taxon>Bacteria</taxon>
        <taxon>Pseudomonadati</taxon>
        <taxon>Bacteroidota</taxon>
        <taxon>Chitinophagia</taxon>
        <taxon>Chitinophagales</taxon>
        <taxon>Chitinophagaceae</taxon>
        <taxon>Niastella</taxon>
    </lineage>
</organism>
<keyword evidence="8" id="KW-1185">Reference proteome</keyword>
<reference evidence="7 8" key="1">
    <citation type="submission" date="2016-03" db="EMBL/GenBank/DDBJ databases">
        <title>Niastella vici sp. nov., isolated from farmland soil.</title>
        <authorList>
            <person name="Chen L."/>
            <person name="Wang D."/>
            <person name="Yang S."/>
            <person name="Wang G."/>
        </authorList>
    </citation>
    <scope>NUCLEOTIDE SEQUENCE [LARGE SCALE GENOMIC DNA]</scope>
    <source>
        <strain evidence="7 8">DJ57</strain>
    </source>
</reference>
<accession>A0A1V9FF17</accession>
<evidence type="ECO:0000256" key="4">
    <source>
        <dbReference type="ARBA" id="ARBA00022989"/>
    </source>
</evidence>
<protein>
    <recommendedName>
        <fullName evidence="9">DUF445 domain-containing protein</fullName>
    </recommendedName>
</protein>
<keyword evidence="3 6" id="KW-0812">Transmembrane</keyword>
<evidence type="ECO:0000256" key="3">
    <source>
        <dbReference type="ARBA" id="ARBA00022692"/>
    </source>
</evidence>
<feature type="transmembrane region" description="Helical" evidence="6">
    <location>
        <begin position="181"/>
        <end position="201"/>
    </location>
</feature>
<evidence type="ECO:0000313" key="7">
    <source>
        <dbReference type="EMBL" id="OQP56952.1"/>
    </source>
</evidence>
<keyword evidence="4 6" id="KW-1133">Transmembrane helix</keyword>